<dbReference type="GO" id="GO:0006915">
    <property type="term" value="P:apoptotic process"/>
    <property type="evidence" value="ECO:0007669"/>
    <property type="project" value="UniProtKB-KW"/>
</dbReference>
<dbReference type="SUPFAM" id="SSF52129">
    <property type="entry name" value="Caspase-like"/>
    <property type="match status" value="1"/>
</dbReference>
<name>A0AAD4H9H1_9FUNG</name>
<dbReference type="GO" id="GO:0005737">
    <property type="term" value="C:cytoplasm"/>
    <property type="evidence" value="ECO:0007669"/>
    <property type="project" value="TreeGrafter"/>
</dbReference>
<sequence>MSEPQQVGEPIVNVEKIVTVLPDGRKVTKTIKKITHQYQVQVPAGTPIPEGATLISTQTAEGPIDNFSNNNGSGNGTTYHQSTTTSSYGNGNGEPQTTSHTTYSSSSSDSSSLPQQLKQQFQDFTQGQGAVQNNEPTVVVSSHVDDNGRKVTKTTTTSSSSSSSPFKKFFKRFSTQSSNDVKPERKVEQKPLPATPIEPVVYQTQTQTQTHHQTYKSEPEVTYESAPEIKRHHLQQLEAKHADGTSVALSDCTGERRAVLIGINYTGHANTLHGCVNDTAIMKGFLQDRGFEEDKIHILTDDQVGTRWMPTRENILANLKWLITDAKKNDSYFLHYSGHGGQIADVDGDETEGRDNCIFPLDHAEVGVITDDELHTLLVKALPPGVRLTAVFDCCHSGSALDLPYLYASTGYIRGSSALANLGHELVEGNFDADAIKELQEKWKKLQLEEKEFARQVSLKAAHADVIMFSGCKDDQTSADVKVTRGGKSSSNGAMTYAFTKSIRENPEQSYQEMLNSIRDLLKEKYKQKPQLSSSRPMNMQELFHM</sequence>
<reference evidence="6" key="1">
    <citation type="journal article" date="2020" name="Fungal Divers.">
        <title>Resolving the Mortierellaceae phylogeny through synthesis of multi-gene phylogenetics and phylogenomics.</title>
        <authorList>
            <person name="Vandepol N."/>
            <person name="Liber J."/>
            <person name="Desiro A."/>
            <person name="Na H."/>
            <person name="Kennedy M."/>
            <person name="Barry K."/>
            <person name="Grigoriev I.V."/>
            <person name="Miller A.N."/>
            <person name="O'Donnell K."/>
            <person name="Stajich J.E."/>
            <person name="Bonito G."/>
        </authorList>
    </citation>
    <scope>NUCLEOTIDE SEQUENCE</scope>
    <source>
        <strain evidence="6">NRRL 28262</strain>
    </source>
</reference>
<keyword evidence="6" id="KW-0645">Protease</keyword>
<dbReference type="AlphaFoldDB" id="A0AAD4H9H1"/>
<keyword evidence="7" id="KW-1185">Reference proteome</keyword>
<evidence type="ECO:0000256" key="2">
    <source>
        <dbReference type="ARBA" id="ARBA00022703"/>
    </source>
</evidence>
<dbReference type="EMBL" id="JAAAIL010000158">
    <property type="protein sequence ID" value="KAG0278950.1"/>
    <property type="molecule type" value="Genomic_DNA"/>
</dbReference>
<feature type="region of interest" description="Disordered" evidence="4">
    <location>
        <begin position="61"/>
        <end position="117"/>
    </location>
</feature>
<evidence type="ECO:0000259" key="5">
    <source>
        <dbReference type="Pfam" id="PF00656"/>
    </source>
</evidence>
<feature type="domain" description="Peptidase C14 caspase" evidence="5">
    <location>
        <begin position="256"/>
        <end position="535"/>
    </location>
</feature>
<dbReference type="PANTHER" id="PTHR48104:SF30">
    <property type="entry name" value="METACASPASE-1"/>
    <property type="match status" value="1"/>
</dbReference>
<dbReference type="GO" id="GO:0004197">
    <property type="term" value="F:cysteine-type endopeptidase activity"/>
    <property type="evidence" value="ECO:0007669"/>
    <property type="project" value="InterPro"/>
</dbReference>
<evidence type="ECO:0000313" key="7">
    <source>
        <dbReference type="Proteomes" id="UP001194580"/>
    </source>
</evidence>
<dbReference type="InterPro" id="IPR029030">
    <property type="entry name" value="Caspase-like_dom_sf"/>
</dbReference>
<evidence type="ECO:0000256" key="4">
    <source>
        <dbReference type="SAM" id="MobiDB-lite"/>
    </source>
</evidence>
<dbReference type="InterPro" id="IPR050452">
    <property type="entry name" value="Metacaspase"/>
</dbReference>
<dbReference type="Gene3D" id="3.40.50.12660">
    <property type="match status" value="1"/>
</dbReference>
<evidence type="ECO:0000256" key="1">
    <source>
        <dbReference type="ARBA" id="ARBA00009005"/>
    </source>
</evidence>
<proteinExistence type="inferred from homology"/>
<keyword evidence="3" id="KW-0788">Thiol protease</keyword>
<evidence type="ECO:0000313" key="6">
    <source>
        <dbReference type="EMBL" id="KAG0278950.1"/>
    </source>
</evidence>
<comment type="similarity">
    <text evidence="1">Belongs to the peptidase C14B family.</text>
</comment>
<dbReference type="InterPro" id="IPR011600">
    <property type="entry name" value="Pept_C14_caspase"/>
</dbReference>
<dbReference type="Pfam" id="PF00656">
    <property type="entry name" value="Peptidase_C14"/>
    <property type="match status" value="1"/>
</dbReference>
<dbReference type="PANTHER" id="PTHR48104">
    <property type="entry name" value="METACASPASE-4"/>
    <property type="match status" value="1"/>
</dbReference>
<comment type="caution">
    <text evidence="6">The sequence shown here is derived from an EMBL/GenBank/DDBJ whole genome shotgun (WGS) entry which is preliminary data.</text>
</comment>
<protein>
    <submittedName>
        <fullName evidence="6">Ca(2+)-dependent cysteine protease</fullName>
    </submittedName>
</protein>
<dbReference type="GO" id="GO:0006508">
    <property type="term" value="P:proteolysis"/>
    <property type="evidence" value="ECO:0007669"/>
    <property type="project" value="UniProtKB-KW"/>
</dbReference>
<keyword evidence="2" id="KW-0053">Apoptosis</keyword>
<evidence type="ECO:0000256" key="3">
    <source>
        <dbReference type="ARBA" id="ARBA00022807"/>
    </source>
</evidence>
<feature type="compositionally biased region" description="Low complexity" evidence="4">
    <location>
        <begin position="95"/>
        <end position="117"/>
    </location>
</feature>
<gene>
    <name evidence="6" type="primary">MCA1_2</name>
    <name evidence="6" type="ORF">BGZ95_002677</name>
</gene>
<feature type="compositionally biased region" description="Low complexity" evidence="4">
    <location>
        <begin position="153"/>
        <end position="166"/>
    </location>
</feature>
<dbReference type="Proteomes" id="UP001194580">
    <property type="component" value="Unassembled WGS sequence"/>
</dbReference>
<organism evidence="6 7">
    <name type="scientific">Linnemannia exigua</name>
    <dbReference type="NCBI Taxonomy" id="604196"/>
    <lineage>
        <taxon>Eukaryota</taxon>
        <taxon>Fungi</taxon>
        <taxon>Fungi incertae sedis</taxon>
        <taxon>Mucoromycota</taxon>
        <taxon>Mortierellomycotina</taxon>
        <taxon>Mortierellomycetes</taxon>
        <taxon>Mortierellales</taxon>
        <taxon>Mortierellaceae</taxon>
        <taxon>Linnemannia</taxon>
    </lineage>
</organism>
<feature type="region of interest" description="Disordered" evidence="4">
    <location>
        <begin position="140"/>
        <end position="166"/>
    </location>
</feature>
<accession>A0AAD4H9H1</accession>
<keyword evidence="3" id="KW-0378">Hydrolase</keyword>